<reference evidence="4" key="1">
    <citation type="journal article" date="2019" name="Int. J. Syst. Evol. Microbiol.">
        <title>The Global Catalogue of Microorganisms (GCM) 10K type strain sequencing project: providing services to taxonomists for standard genome sequencing and annotation.</title>
        <authorList>
            <consortium name="The Broad Institute Genomics Platform"/>
            <consortium name="The Broad Institute Genome Sequencing Center for Infectious Disease"/>
            <person name="Wu L."/>
            <person name="Ma J."/>
        </authorList>
    </citation>
    <scope>NUCLEOTIDE SEQUENCE [LARGE SCALE GENOMIC DNA]</scope>
    <source>
        <strain evidence="4">JCM 19212</strain>
    </source>
</reference>
<protein>
    <submittedName>
        <fullName evidence="3">SH3 domain-containing protein</fullName>
    </submittedName>
</protein>
<dbReference type="PROSITE" id="PS50002">
    <property type="entry name" value="SH3"/>
    <property type="match status" value="1"/>
</dbReference>
<dbReference type="EMBL" id="BAABKY010000001">
    <property type="protein sequence ID" value="GAA5070296.1"/>
    <property type="molecule type" value="Genomic_DNA"/>
</dbReference>
<name>A0ABP9L6Z8_9GAMM</name>
<evidence type="ECO:0000313" key="3">
    <source>
        <dbReference type="EMBL" id="GAA5070296.1"/>
    </source>
</evidence>
<dbReference type="InterPro" id="IPR036028">
    <property type="entry name" value="SH3-like_dom_sf"/>
</dbReference>
<evidence type="ECO:0000259" key="2">
    <source>
        <dbReference type="PROSITE" id="PS50002"/>
    </source>
</evidence>
<dbReference type="InterPro" id="IPR014593">
    <property type="entry name" value="UCP034961_SH3_2"/>
</dbReference>
<comment type="caution">
    <text evidence="3">The sequence shown here is derived from an EMBL/GenBank/DDBJ whole genome shotgun (WGS) entry which is preliminary data.</text>
</comment>
<keyword evidence="1" id="KW-0728">SH3 domain</keyword>
<evidence type="ECO:0000256" key="1">
    <source>
        <dbReference type="ARBA" id="ARBA00022443"/>
    </source>
</evidence>
<dbReference type="SMART" id="SM00326">
    <property type="entry name" value="SH3"/>
    <property type="match status" value="1"/>
</dbReference>
<dbReference type="RefSeq" id="WP_158982686.1">
    <property type="nucleotide sequence ID" value="NZ_BAABKY010000001.1"/>
</dbReference>
<dbReference type="Pfam" id="PF07653">
    <property type="entry name" value="SH3_2"/>
    <property type="match status" value="1"/>
</dbReference>
<sequence>MQHARVVVAHRAPDRPPVRVAPGDAVLLGKRDTDWPEFVWATIAEGHEGWMPVQLFDSEHGPAKALGEYDTRELDAQADEILKLHYELAQWWWAENALGHQGWIPARALEILDDDDGEDA</sequence>
<evidence type="ECO:0000313" key="4">
    <source>
        <dbReference type="Proteomes" id="UP001501083"/>
    </source>
</evidence>
<dbReference type="Gene3D" id="2.30.30.40">
    <property type="entry name" value="SH3 Domains"/>
    <property type="match status" value="1"/>
</dbReference>
<dbReference type="PIRSF" id="PIRSF034961">
    <property type="entry name" value="UCP034961_SH3_2"/>
    <property type="match status" value="1"/>
</dbReference>
<organism evidence="3 4">
    <name type="scientific">Lysobacter panacisoli</name>
    <dbReference type="NCBI Taxonomy" id="1255263"/>
    <lineage>
        <taxon>Bacteria</taxon>
        <taxon>Pseudomonadati</taxon>
        <taxon>Pseudomonadota</taxon>
        <taxon>Gammaproteobacteria</taxon>
        <taxon>Lysobacterales</taxon>
        <taxon>Lysobacteraceae</taxon>
        <taxon>Lysobacter</taxon>
    </lineage>
</organism>
<dbReference type="InterPro" id="IPR001452">
    <property type="entry name" value="SH3_domain"/>
</dbReference>
<feature type="domain" description="SH3" evidence="2">
    <location>
        <begin position="58"/>
        <end position="114"/>
    </location>
</feature>
<dbReference type="Proteomes" id="UP001501083">
    <property type="component" value="Unassembled WGS sequence"/>
</dbReference>
<keyword evidence="4" id="KW-1185">Reference proteome</keyword>
<accession>A0ABP9L6Z8</accession>
<proteinExistence type="predicted"/>
<dbReference type="SUPFAM" id="SSF50044">
    <property type="entry name" value="SH3-domain"/>
    <property type="match status" value="1"/>
</dbReference>
<gene>
    <name evidence="3" type="ORF">GCM10025759_08160</name>
</gene>